<evidence type="ECO:0000256" key="3">
    <source>
        <dbReference type="ARBA" id="ARBA00022630"/>
    </source>
</evidence>
<dbReference type="Pfam" id="PF02770">
    <property type="entry name" value="Acyl-CoA_dh_M"/>
    <property type="match status" value="1"/>
</dbReference>
<protein>
    <submittedName>
        <fullName evidence="10">Acyl-CoA dehydrogenase</fullName>
    </submittedName>
</protein>
<accession>A0A3E2VP47</accession>
<dbReference type="InterPro" id="IPR036250">
    <property type="entry name" value="AcylCo_DH-like_C"/>
</dbReference>
<evidence type="ECO:0000256" key="1">
    <source>
        <dbReference type="ARBA" id="ARBA00001974"/>
    </source>
</evidence>
<evidence type="ECO:0000256" key="2">
    <source>
        <dbReference type="ARBA" id="ARBA00009347"/>
    </source>
</evidence>
<evidence type="ECO:0000256" key="5">
    <source>
        <dbReference type="ARBA" id="ARBA00023002"/>
    </source>
</evidence>
<evidence type="ECO:0000259" key="8">
    <source>
        <dbReference type="Pfam" id="PF02770"/>
    </source>
</evidence>
<organism evidence="10 11">
    <name type="scientific">Clostridium innocuum</name>
    <dbReference type="NCBI Taxonomy" id="1522"/>
    <lineage>
        <taxon>Bacteria</taxon>
        <taxon>Bacillati</taxon>
        <taxon>Bacillota</taxon>
        <taxon>Clostridia</taxon>
        <taxon>Eubacteriales</taxon>
        <taxon>Clostridiaceae</taxon>
        <taxon>Clostridium</taxon>
    </lineage>
</organism>
<evidence type="ECO:0000313" key="11">
    <source>
        <dbReference type="Proteomes" id="UP000260025"/>
    </source>
</evidence>
<dbReference type="FunFam" id="2.40.110.10:FF:000001">
    <property type="entry name" value="Acyl-CoA dehydrogenase, mitochondrial"/>
    <property type="match status" value="1"/>
</dbReference>
<dbReference type="Pfam" id="PF00441">
    <property type="entry name" value="Acyl-CoA_dh_1"/>
    <property type="match status" value="1"/>
</dbReference>
<dbReference type="InterPro" id="IPR006091">
    <property type="entry name" value="Acyl-CoA_Oxase/DH_mid-dom"/>
</dbReference>
<gene>
    <name evidence="10" type="ORF">DXA38_17340</name>
</gene>
<dbReference type="InterPro" id="IPR009100">
    <property type="entry name" value="AcylCoA_DH/oxidase_NM_dom_sf"/>
</dbReference>
<dbReference type="InterPro" id="IPR046373">
    <property type="entry name" value="Acyl-CoA_Oxase/DH_mid-dom_sf"/>
</dbReference>
<evidence type="ECO:0000313" key="10">
    <source>
        <dbReference type="EMBL" id="RGC12294.1"/>
    </source>
</evidence>
<dbReference type="FunFam" id="1.10.540.10:FF:000002">
    <property type="entry name" value="Acyl-CoA dehydrogenase FadE19"/>
    <property type="match status" value="1"/>
</dbReference>
<comment type="caution">
    <text evidence="10">The sequence shown here is derived from an EMBL/GenBank/DDBJ whole genome shotgun (WGS) entry which is preliminary data.</text>
</comment>
<feature type="domain" description="Acyl-CoA dehydrogenase/oxidase C-terminal" evidence="7">
    <location>
        <begin position="229"/>
        <end position="377"/>
    </location>
</feature>
<dbReference type="FunFam" id="1.20.140.10:FF:000004">
    <property type="entry name" value="Acyl-CoA dehydrogenase FadE25"/>
    <property type="match status" value="1"/>
</dbReference>
<comment type="similarity">
    <text evidence="2 6">Belongs to the acyl-CoA dehydrogenase family.</text>
</comment>
<dbReference type="CDD" id="cd01158">
    <property type="entry name" value="SCAD_SBCAD"/>
    <property type="match status" value="1"/>
</dbReference>
<evidence type="ECO:0000256" key="6">
    <source>
        <dbReference type="RuleBase" id="RU362125"/>
    </source>
</evidence>
<dbReference type="GO" id="GO:0003995">
    <property type="term" value="F:acyl-CoA dehydrogenase activity"/>
    <property type="evidence" value="ECO:0007669"/>
    <property type="project" value="InterPro"/>
</dbReference>
<reference evidence="10 11" key="1">
    <citation type="submission" date="2018-08" db="EMBL/GenBank/DDBJ databases">
        <title>A genome reference for cultivated species of the human gut microbiota.</title>
        <authorList>
            <person name="Zou Y."/>
            <person name="Xue W."/>
            <person name="Luo G."/>
        </authorList>
    </citation>
    <scope>NUCLEOTIDE SEQUENCE [LARGE SCALE GENOMIC DNA]</scope>
    <source>
        <strain evidence="10 11">OF01-2LB</strain>
    </source>
</reference>
<evidence type="ECO:0000259" key="9">
    <source>
        <dbReference type="Pfam" id="PF02771"/>
    </source>
</evidence>
<feature type="domain" description="Acyl-CoA dehydrogenase/oxidase N-terminal" evidence="9">
    <location>
        <begin position="6"/>
        <end position="118"/>
    </location>
</feature>
<feature type="domain" description="Acyl-CoA oxidase/dehydrogenase middle" evidence="8">
    <location>
        <begin position="122"/>
        <end position="217"/>
    </location>
</feature>
<dbReference type="EMBL" id="QVEV01000033">
    <property type="protein sequence ID" value="RGC12294.1"/>
    <property type="molecule type" value="Genomic_DNA"/>
</dbReference>
<keyword evidence="3 6" id="KW-0285">Flavoprotein</keyword>
<proteinExistence type="inferred from homology"/>
<sequence>MDFMLTEQQQMMKKLFAEFAEKDVKPLAAEVDEDERFPRENVEKMKACKMMGIPFSREYGGAGADYLSYILAVEELSKKCGTTGVVLSAHTSLGTWPIEHFGTEEQKNKYLPDLCTGKKLAAFGLTEPNAGTDAAGQQTTAVKDGDDYILNGTKIFITNAGEADVYVIFAMTDKTKGTHGISAFIVEKGMPGFTVGQHEKKLGIRGSATSELIFNNVRLSKDHLLGQEGKGFKIAMMTLDGGRIGIAAQALGIAQGAIDETVPYVKARKQFGRSIAKFQNTQFQLADMQVKTDAARWLVYDAAMKKEKGLPYSVEAAKAKLFAAEVAMEVTTKAIQLMGGYGYTRDYPVERMFRDAKITEIYEGTSEVQRMVISGAMLK</sequence>
<evidence type="ECO:0000259" key="7">
    <source>
        <dbReference type="Pfam" id="PF00441"/>
    </source>
</evidence>
<comment type="cofactor">
    <cofactor evidence="1 6">
        <name>FAD</name>
        <dbReference type="ChEBI" id="CHEBI:57692"/>
    </cofactor>
</comment>
<evidence type="ECO:0000256" key="4">
    <source>
        <dbReference type="ARBA" id="ARBA00022827"/>
    </source>
</evidence>
<dbReference type="InterPro" id="IPR013786">
    <property type="entry name" value="AcylCoA_DH/ox_N"/>
</dbReference>
<dbReference type="GO" id="GO:0050660">
    <property type="term" value="F:flavin adenine dinucleotide binding"/>
    <property type="evidence" value="ECO:0007669"/>
    <property type="project" value="InterPro"/>
</dbReference>
<dbReference type="InterPro" id="IPR037069">
    <property type="entry name" value="AcylCoA_DH/ox_N_sf"/>
</dbReference>
<dbReference type="SUPFAM" id="SSF47203">
    <property type="entry name" value="Acyl-CoA dehydrogenase C-terminal domain-like"/>
    <property type="match status" value="1"/>
</dbReference>
<keyword evidence="5 6" id="KW-0560">Oxidoreductase</keyword>
<dbReference type="Gene3D" id="2.40.110.10">
    <property type="entry name" value="Butyryl-CoA Dehydrogenase, subunit A, domain 2"/>
    <property type="match status" value="1"/>
</dbReference>
<dbReference type="AlphaFoldDB" id="A0A3E2VP47"/>
<dbReference type="RefSeq" id="WP_117444281.1">
    <property type="nucleotide sequence ID" value="NZ_JAJFEN010000027.1"/>
</dbReference>
<dbReference type="SUPFAM" id="SSF56645">
    <property type="entry name" value="Acyl-CoA dehydrogenase NM domain-like"/>
    <property type="match status" value="1"/>
</dbReference>
<name>A0A3E2VP47_CLOIN</name>
<keyword evidence="4 6" id="KW-0274">FAD</keyword>
<dbReference type="Gene3D" id="1.10.540.10">
    <property type="entry name" value="Acyl-CoA dehydrogenase/oxidase, N-terminal domain"/>
    <property type="match status" value="1"/>
</dbReference>
<dbReference type="OrthoDB" id="9802447at2"/>
<dbReference type="PIRSF" id="PIRSF016578">
    <property type="entry name" value="HsaA"/>
    <property type="match status" value="1"/>
</dbReference>
<dbReference type="InterPro" id="IPR009075">
    <property type="entry name" value="AcylCo_DH/oxidase_C"/>
</dbReference>
<dbReference type="InterPro" id="IPR006089">
    <property type="entry name" value="Acyl-CoA_DH_CS"/>
</dbReference>
<dbReference type="PROSITE" id="PS00073">
    <property type="entry name" value="ACYL_COA_DH_2"/>
    <property type="match status" value="1"/>
</dbReference>
<dbReference type="Proteomes" id="UP000260025">
    <property type="component" value="Unassembled WGS sequence"/>
</dbReference>
<dbReference type="PANTHER" id="PTHR43884:SF12">
    <property type="entry name" value="ISOVALERYL-COA DEHYDROGENASE, MITOCHONDRIAL-RELATED"/>
    <property type="match status" value="1"/>
</dbReference>
<dbReference type="Pfam" id="PF02771">
    <property type="entry name" value="Acyl-CoA_dh_N"/>
    <property type="match status" value="1"/>
</dbReference>
<dbReference type="PANTHER" id="PTHR43884">
    <property type="entry name" value="ACYL-COA DEHYDROGENASE"/>
    <property type="match status" value="1"/>
</dbReference>
<dbReference type="PROSITE" id="PS00072">
    <property type="entry name" value="ACYL_COA_DH_1"/>
    <property type="match status" value="1"/>
</dbReference>
<dbReference type="Gene3D" id="1.20.140.10">
    <property type="entry name" value="Butyryl-CoA Dehydrogenase, subunit A, domain 3"/>
    <property type="match status" value="1"/>
</dbReference>